<reference evidence="7" key="2">
    <citation type="submission" date="2025-05" db="UniProtKB">
        <authorList>
            <consortium name="EnsemblMetazoa"/>
        </authorList>
    </citation>
    <scope>IDENTIFICATION</scope>
    <source>
        <strain evidence="7">LVP_AGWG</strain>
    </source>
</reference>
<dbReference type="EnsemblMetazoa" id="AAEL006364-RC">
    <property type="protein sequence ID" value="AAEL006364-PC"/>
    <property type="gene ID" value="AAEL006364"/>
</dbReference>
<dbReference type="EnsemblMetazoa" id="AAEL006364-RD">
    <property type="protein sequence ID" value="AAEL006364-PD"/>
    <property type="gene ID" value="AAEL006364"/>
</dbReference>
<evidence type="ECO:0000256" key="3">
    <source>
        <dbReference type="ARBA" id="ARBA00014974"/>
    </source>
</evidence>
<comment type="similarity">
    <text evidence="1">Belongs to the eukaryotic-type N-acetylglucosamine kinase family.</text>
</comment>
<gene>
    <name evidence="7" type="primary">5567928</name>
</gene>
<evidence type="ECO:0000313" key="8">
    <source>
        <dbReference type="Proteomes" id="UP000008820"/>
    </source>
</evidence>
<evidence type="ECO:0000256" key="4">
    <source>
        <dbReference type="ARBA" id="ARBA00031123"/>
    </source>
</evidence>
<proteinExistence type="inferred from homology"/>
<dbReference type="OrthoDB" id="311172at2759"/>
<evidence type="ECO:0000259" key="6">
    <source>
        <dbReference type="Pfam" id="PF01869"/>
    </source>
</evidence>
<dbReference type="InterPro" id="IPR039758">
    <property type="entry name" value="NAGK-like"/>
</dbReference>
<dbReference type="InterPro" id="IPR002731">
    <property type="entry name" value="ATPase_BadF"/>
</dbReference>
<dbReference type="Gene3D" id="3.30.420.40">
    <property type="match status" value="1"/>
</dbReference>
<dbReference type="InterPro" id="IPR043129">
    <property type="entry name" value="ATPase_NBD"/>
</dbReference>
<name>A0A1S4FD93_AEDAE</name>
<dbReference type="PANTHER" id="PTHR12862">
    <property type="entry name" value="BADF TYPE ATPASE DOMAIN-CONTAINING PROTEIN"/>
    <property type="match status" value="1"/>
</dbReference>
<dbReference type="EnsemblMetazoa" id="AAEL006364-RE">
    <property type="protein sequence ID" value="AAEL006364-PE"/>
    <property type="gene ID" value="AAEL006364"/>
</dbReference>
<feature type="domain" description="ATPase BadF/BadG/BcrA/BcrD type" evidence="6">
    <location>
        <begin position="9"/>
        <end position="315"/>
    </location>
</feature>
<dbReference type="VEuPathDB" id="VectorBase:AAEL006364"/>
<evidence type="ECO:0000256" key="5">
    <source>
        <dbReference type="SAM" id="MobiDB-lite"/>
    </source>
</evidence>
<feature type="region of interest" description="Disordered" evidence="5">
    <location>
        <begin position="346"/>
        <end position="397"/>
    </location>
</feature>
<accession>A0A1S4FD93</accession>
<dbReference type="AlphaFoldDB" id="A0A1S4FD93"/>
<evidence type="ECO:0000256" key="2">
    <source>
        <dbReference type="ARBA" id="ARBA00012122"/>
    </source>
</evidence>
<evidence type="ECO:0000256" key="1">
    <source>
        <dbReference type="ARBA" id="ARBA00006198"/>
    </source>
</evidence>
<dbReference type="Pfam" id="PF01869">
    <property type="entry name" value="BcrAD_BadFG"/>
    <property type="match status" value="1"/>
</dbReference>
<protein>
    <recommendedName>
        <fullName evidence="3">N-acetyl-D-glucosamine kinase</fullName>
        <ecNumber evidence="2">2.7.1.59</ecNumber>
    </recommendedName>
    <alternativeName>
        <fullName evidence="4">GlcNAc kinase</fullName>
    </alternativeName>
</protein>
<dbReference type="Proteomes" id="UP000008820">
    <property type="component" value="Chromosome 1"/>
</dbReference>
<reference evidence="7 8" key="1">
    <citation type="submission" date="2017-06" db="EMBL/GenBank/DDBJ databases">
        <title>Aedes aegypti genome working group (AGWG) sequencing and assembly.</title>
        <authorList>
            <consortium name="Aedes aegypti Genome Working Group (AGWG)"/>
            <person name="Matthews B.J."/>
        </authorList>
    </citation>
    <scope>NUCLEOTIDE SEQUENCE [LARGE SCALE GENOMIC DNA]</scope>
    <source>
        <strain evidence="7 8">LVP_AGWG</strain>
    </source>
</reference>
<organism evidence="7 8">
    <name type="scientific">Aedes aegypti</name>
    <name type="common">Yellowfever mosquito</name>
    <name type="synonym">Culex aegypti</name>
    <dbReference type="NCBI Taxonomy" id="7159"/>
    <lineage>
        <taxon>Eukaryota</taxon>
        <taxon>Metazoa</taxon>
        <taxon>Ecdysozoa</taxon>
        <taxon>Arthropoda</taxon>
        <taxon>Hexapoda</taxon>
        <taxon>Insecta</taxon>
        <taxon>Pterygota</taxon>
        <taxon>Neoptera</taxon>
        <taxon>Endopterygota</taxon>
        <taxon>Diptera</taxon>
        <taxon>Nematocera</taxon>
        <taxon>Culicoidea</taxon>
        <taxon>Culicidae</taxon>
        <taxon>Culicinae</taxon>
        <taxon>Aedini</taxon>
        <taxon>Aedes</taxon>
        <taxon>Stegomyia</taxon>
    </lineage>
</organism>
<sequence>MTQVVYIGGVEGGATHSKLVICDQAGTVLASAKGPSTNHWMVGIPEVAKRIDTMAREAKAQANIPETHRLSAMGLCLSGAEQDATNKELENYLKTHYPDVADRYMVGSDTIGSIATASNVGGMVIISGTGSNTLLRNPDGSTYGCGGWGHMIGDEGSAWWISKHAIKIVFDHEDNFHRSKLCVERVWELIREHFGVKTRSDLLDYCYAKFCKTTFSGLCAKLAKCAREEDDPLCRKLFEDAGQNLARSVCALSPRISPTLISKCGKLDIVCVGSVWLSWELLEPGFTKELESAKFKYDLNLLKLTNTMALGAAYLAADTFELELPRDYSKNYEVFYGHRAVVNGSTNGTSNGANGTTNGTKNGVANGTKNGTSNGTNGTAKNGTNGRTNGTNGTNGN</sequence>
<dbReference type="GO" id="GO:0045127">
    <property type="term" value="F:N-acetylglucosamine kinase activity"/>
    <property type="evidence" value="ECO:0007669"/>
    <property type="project" value="UniProtKB-EC"/>
</dbReference>
<dbReference type="PANTHER" id="PTHR12862:SF0">
    <property type="entry name" value="N-ACETYL-D-GLUCOSAMINE KINASE"/>
    <property type="match status" value="1"/>
</dbReference>
<dbReference type="EnsemblMetazoa" id="AAEL006364-RA">
    <property type="protein sequence ID" value="AAEL006364-PA"/>
    <property type="gene ID" value="AAEL006364"/>
</dbReference>
<evidence type="ECO:0000313" key="7">
    <source>
        <dbReference type="EnsemblMetazoa" id="AAEL006364-PB"/>
    </source>
</evidence>
<dbReference type="EC" id="2.7.1.59" evidence="2"/>
<dbReference type="EnsemblMetazoa" id="AAEL006364-RB">
    <property type="protein sequence ID" value="AAEL006364-PB"/>
    <property type="gene ID" value="AAEL006364"/>
</dbReference>
<dbReference type="CDD" id="cd24078">
    <property type="entry name" value="ASKHA_NBD_NAGK_meta"/>
    <property type="match status" value="1"/>
</dbReference>
<dbReference type="SUPFAM" id="SSF53067">
    <property type="entry name" value="Actin-like ATPase domain"/>
    <property type="match status" value="2"/>
</dbReference>
<keyword evidence="8" id="KW-1185">Reference proteome</keyword>